<dbReference type="EMBL" id="BMAC01006429">
    <property type="protein sequence ID" value="GFQ08503.1"/>
    <property type="molecule type" value="Genomic_DNA"/>
</dbReference>
<accession>A0A830DCT5</accession>
<evidence type="ECO:0000256" key="2">
    <source>
        <dbReference type="ARBA" id="ARBA00022771"/>
    </source>
</evidence>
<feature type="compositionally biased region" description="Basic and acidic residues" evidence="5">
    <location>
        <begin position="215"/>
        <end position="234"/>
    </location>
</feature>
<dbReference type="PANTHER" id="PTHR46085:SF16">
    <property type="entry name" value="ARFGAP_RECO-LIKE ZINC FINGER DOMAIN-CONTAINING PROTEIN"/>
    <property type="match status" value="1"/>
</dbReference>
<dbReference type="CDD" id="cd08838">
    <property type="entry name" value="ArfGap_AGFG"/>
    <property type="match status" value="1"/>
</dbReference>
<dbReference type="PRINTS" id="PR00405">
    <property type="entry name" value="REVINTRACTNG"/>
</dbReference>
<evidence type="ECO:0000256" key="3">
    <source>
        <dbReference type="ARBA" id="ARBA00022833"/>
    </source>
</evidence>
<feature type="compositionally biased region" description="Basic and acidic residues" evidence="5">
    <location>
        <begin position="187"/>
        <end position="200"/>
    </location>
</feature>
<keyword evidence="8" id="KW-1185">Reference proteome</keyword>
<evidence type="ECO:0000313" key="7">
    <source>
        <dbReference type="EMBL" id="GFQ08503.1"/>
    </source>
</evidence>
<dbReference type="AlphaFoldDB" id="A0A830DCT5"/>
<dbReference type="InterPro" id="IPR044820">
    <property type="entry name" value="AGD14-like"/>
</dbReference>
<dbReference type="SUPFAM" id="SSF57863">
    <property type="entry name" value="ArfGap/RecO-like zinc finger"/>
    <property type="match status" value="1"/>
</dbReference>
<evidence type="ECO:0000256" key="5">
    <source>
        <dbReference type="SAM" id="MobiDB-lite"/>
    </source>
</evidence>
<dbReference type="InterPro" id="IPR001164">
    <property type="entry name" value="ArfGAP_dom"/>
</dbReference>
<feature type="domain" description="Arf-GAP" evidence="6">
    <location>
        <begin position="12"/>
        <end position="130"/>
    </location>
</feature>
<organism evidence="7 8">
    <name type="scientific">Phtheirospermum japonicum</name>
    <dbReference type="NCBI Taxonomy" id="374723"/>
    <lineage>
        <taxon>Eukaryota</taxon>
        <taxon>Viridiplantae</taxon>
        <taxon>Streptophyta</taxon>
        <taxon>Embryophyta</taxon>
        <taxon>Tracheophyta</taxon>
        <taxon>Spermatophyta</taxon>
        <taxon>Magnoliopsida</taxon>
        <taxon>eudicotyledons</taxon>
        <taxon>Gunneridae</taxon>
        <taxon>Pentapetalae</taxon>
        <taxon>asterids</taxon>
        <taxon>lamiids</taxon>
        <taxon>Lamiales</taxon>
        <taxon>Orobanchaceae</taxon>
        <taxon>Orobanchaceae incertae sedis</taxon>
        <taxon>Phtheirospermum</taxon>
    </lineage>
</organism>
<proteinExistence type="predicted"/>
<dbReference type="Gene3D" id="1.10.220.150">
    <property type="entry name" value="Arf GTPase activating protein"/>
    <property type="match status" value="1"/>
</dbReference>
<evidence type="ECO:0000313" key="8">
    <source>
        <dbReference type="Proteomes" id="UP000653305"/>
    </source>
</evidence>
<dbReference type="InterPro" id="IPR037278">
    <property type="entry name" value="ARFGAP/RecO"/>
</dbReference>
<protein>
    <submittedName>
        <fullName evidence="7">Probable ADP-ribosylation factor GTPase-activating protein agd14</fullName>
    </submittedName>
</protein>
<dbReference type="PANTHER" id="PTHR46085">
    <property type="entry name" value="ARFGAP/RECO-RELATED"/>
    <property type="match status" value="1"/>
</dbReference>
<dbReference type="FunFam" id="1.10.220.150:FF:000005">
    <property type="entry name" value="Arf-GAP domain and FG repeat-containing protein 1"/>
    <property type="match status" value="1"/>
</dbReference>
<dbReference type="Proteomes" id="UP000653305">
    <property type="component" value="Unassembled WGS sequence"/>
</dbReference>
<dbReference type="GO" id="GO:0008270">
    <property type="term" value="F:zinc ion binding"/>
    <property type="evidence" value="ECO:0007669"/>
    <property type="project" value="UniProtKB-KW"/>
</dbReference>
<reference evidence="7" key="1">
    <citation type="submission" date="2020-07" db="EMBL/GenBank/DDBJ databases">
        <title>Ethylene signaling mediates host invasion by parasitic plants.</title>
        <authorList>
            <person name="Yoshida S."/>
        </authorList>
    </citation>
    <scope>NUCLEOTIDE SEQUENCE</scope>
    <source>
        <strain evidence="7">Okayama</strain>
    </source>
</reference>
<feature type="region of interest" description="Disordered" evidence="5">
    <location>
        <begin position="187"/>
        <end position="261"/>
    </location>
</feature>
<sequence>MPRRVKDEERVEMIIRGLLKQPENRRCVNCNSLGPQYVCTTFWTFVCTICSGVHREFTHRVKSVSMAKFNDEEISALQAGGNERAKEIYFKAWDPQRNSYPDGGNLHSLREFVRHVYIDRKYAGENKNIAMVKLNSYSDRRSYEKSDFFERQFSEISNSSRDDLTDRCSFDQSSPFKRNGVITFRDILEERSPRSSHESAKSSGSQRHRPTTRFEIVDDRFRDDGSVKRYDHRYSSSRSGGSRSPVSQTDAPANARPVLKIEGPPKYSEKVSLFFLIVFE</sequence>
<keyword evidence="1" id="KW-0479">Metal-binding</keyword>
<keyword evidence="3" id="KW-0862">Zinc</keyword>
<dbReference type="Pfam" id="PF01412">
    <property type="entry name" value="ArfGap"/>
    <property type="match status" value="1"/>
</dbReference>
<evidence type="ECO:0000259" key="6">
    <source>
        <dbReference type="PROSITE" id="PS50115"/>
    </source>
</evidence>
<dbReference type="InterPro" id="IPR038508">
    <property type="entry name" value="ArfGAP_dom_sf"/>
</dbReference>
<dbReference type="OrthoDB" id="6036at2759"/>
<keyword evidence="2 4" id="KW-0863">Zinc-finger</keyword>
<name>A0A830DCT5_9LAMI</name>
<dbReference type="PROSITE" id="PS50115">
    <property type="entry name" value="ARFGAP"/>
    <property type="match status" value="1"/>
</dbReference>
<evidence type="ECO:0000256" key="4">
    <source>
        <dbReference type="PROSITE-ProRule" id="PRU00288"/>
    </source>
</evidence>
<comment type="caution">
    <text evidence="7">The sequence shown here is derived from an EMBL/GenBank/DDBJ whole genome shotgun (WGS) entry which is preliminary data.</text>
</comment>
<dbReference type="SMART" id="SM00105">
    <property type="entry name" value="ArfGap"/>
    <property type="match status" value="1"/>
</dbReference>
<dbReference type="GO" id="GO:0005096">
    <property type="term" value="F:GTPase activator activity"/>
    <property type="evidence" value="ECO:0007669"/>
    <property type="project" value="InterPro"/>
</dbReference>
<gene>
    <name evidence="7" type="ORF">PHJA_002994300</name>
</gene>
<evidence type="ECO:0000256" key="1">
    <source>
        <dbReference type="ARBA" id="ARBA00022723"/>
    </source>
</evidence>